<comment type="caution">
    <text evidence="2">The sequence shown here is derived from an EMBL/GenBank/DDBJ whole genome shotgun (WGS) entry which is preliminary data.</text>
</comment>
<accession>A0ABV5XST8</accession>
<proteinExistence type="predicted"/>
<dbReference type="Proteomes" id="UP001589587">
    <property type="component" value="Unassembled WGS sequence"/>
</dbReference>
<feature type="compositionally biased region" description="Pro residues" evidence="1">
    <location>
        <begin position="204"/>
        <end position="236"/>
    </location>
</feature>
<dbReference type="EMBL" id="JBHMAS010000145">
    <property type="protein sequence ID" value="MFB9785496.1"/>
    <property type="molecule type" value="Genomic_DNA"/>
</dbReference>
<sequence length="303" mass="32621">MRKQHCSTPESVEKWLHHVNTTISQPGQGNVGRITQLAIGGCQWLAEWTGNPAWTEGVTVAATSICDDVEDLKTDDARDAAEALMEHRAMYQDLWDGTGPRGETFAFPFPKDRGYDGPCKLAHEHSCEWVAILPSAWKKIAPELPFSRVKNTAFNLALAPGNDGKRLARKCRIPSKFAGGTEGTLIRAYVVCWHGVEYLAQPTPDAPPAPPTSDDTPPPSPQGPPTLPNTDTPPQPSVRADKTTSTRTATNAALKPSQPEPKFGSCSDPAVDIDETLSFAAAKGFTDISVPASWTPAKIEQAG</sequence>
<name>A0ABV5XST8_9NOCA</name>
<feature type="non-terminal residue" evidence="2">
    <location>
        <position position="303"/>
    </location>
</feature>
<reference evidence="2 3" key="1">
    <citation type="submission" date="2024-09" db="EMBL/GenBank/DDBJ databases">
        <authorList>
            <person name="Sun Q."/>
            <person name="Mori K."/>
        </authorList>
    </citation>
    <scope>NUCLEOTIDE SEQUENCE [LARGE SCALE GENOMIC DNA]</scope>
    <source>
        <strain evidence="2 3">JCM 11411</strain>
    </source>
</reference>
<evidence type="ECO:0000313" key="2">
    <source>
        <dbReference type="EMBL" id="MFB9785496.1"/>
    </source>
</evidence>
<feature type="region of interest" description="Disordered" evidence="1">
    <location>
        <begin position="202"/>
        <end position="270"/>
    </location>
</feature>
<evidence type="ECO:0000313" key="3">
    <source>
        <dbReference type="Proteomes" id="UP001589587"/>
    </source>
</evidence>
<evidence type="ECO:0000256" key="1">
    <source>
        <dbReference type="SAM" id="MobiDB-lite"/>
    </source>
</evidence>
<protein>
    <submittedName>
        <fullName evidence="2">Uncharacterized protein</fullName>
    </submittedName>
</protein>
<organism evidence="2 3">
    <name type="scientific">Rhodococcus baikonurensis</name>
    <dbReference type="NCBI Taxonomy" id="172041"/>
    <lineage>
        <taxon>Bacteria</taxon>
        <taxon>Bacillati</taxon>
        <taxon>Actinomycetota</taxon>
        <taxon>Actinomycetes</taxon>
        <taxon>Mycobacteriales</taxon>
        <taxon>Nocardiaceae</taxon>
        <taxon>Rhodococcus</taxon>
        <taxon>Rhodococcus erythropolis group</taxon>
    </lineage>
</organism>
<gene>
    <name evidence="2" type="ORF">ACFFQ6_38005</name>
</gene>
<keyword evidence="3" id="KW-1185">Reference proteome</keyword>